<keyword evidence="3" id="KW-0805">Transcription regulation</keyword>
<evidence type="ECO:0000256" key="3">
    <source>
        <dbReference type="ARBA" id="ARBA00023015"/>
    </source>
</evidence>
<keyword evidence="5" id="KW-0804">Transcription</keyword>
<dbReference type="CDD" id="cd06977">
    <property type="entry name" value="cupin_RhaR_RhaS-like_N"/>
    <property type="match status" value="1"/>
</dbReference>
<keyword evidence="6" id="KW-0684">Rhamnose metabolism</keyword>
<name>A0A1G5DL87_9PAST</name>
<dbReference type="Gene3D" id="1.10.10.60">
    <property type="entry name" value="Homeodomain-like"/>
    <property type="match status" value="1"/>
</dbReference>
<evidence type="ECO:0000259" key="7">
    <source>
        <dbReference type="PROSITE" id="PS01124"/>
    </source>
</evidence>
<keyword evidence="2" id="KW-0677">Repeat</keyword>
<comment type="caution">
    <text evidence="8">The sequence shown here is derived from an EMBL/GenBank/DDBJ whole genome shotgun (WGS) entry which is preliminary data.</text>
</comment>
<dbReference type="Proteomes" id="UP000199588">
    <property type="component" value="Unassembled WGS sequence"/>
</dbReference>
<sequence>MIQKLLARDFFNNKEQPIILEPRAPQEIFPEHTHDFDELVIVKHGSGWHILNGYPHDLYPGVVLYIQAQDHHSYENLQDLCLTNILIQSNNNFKYLNNIDILLNGLKPENSSYQLINKKTAEYIDSLLEKINAIDESYNLQNECLFFQVLSSIQAHQFNDSGYGNTEEKGRQMIRWLENNFEKEIDWEELAEKFALPIRTLHRYIKSQTGHTPQNYVT</sequence>
<gene>
    <name evidence="8" type="ORF">SAMN02910354_01658</name>
</gene>
<proteinExistence type="predicted"/>
<evidence type="ECO:0000313" key="8">
    <source>
        <dbReference type="EMBL" id="SCY15404.1"/>
    </source>
</evidence>
<feature type="domain" description="HTH araC/xylS-type" evidence="7">
    <location>
        <begin position="171"/>
        <end position="218"/>
    </location>
</feature>
<evidence type="ECO:0000256" key="6">
    <source>
        <dbReference type="ARBA" id="ARBA00023308"/>
    </source>
</evidence>
<evidence type="ECO:0000256" key="5">
    <source>
        <dbReference type="ARBA" id="ARBA00023163"/>
    </source>
</evidence>
<dbReference type="PANTHER" id="PTHR43280:SF28">
    <property type="entry name" value="HTH-TYPE TRANSCRIPTIONAL ACTIVATOR RHAS"/>
    <property type="match status" value="1"/>
</dbReference>
<dbReference type="Pfam" id="PF02311">
    <property type="entry name" value="AraC_binding"/>
    <property type="match status" value="1"/>
</dbReference>
<accession>A0A1G5DL87</accession>
<organism evidence="8 9">
    <name type="scientific">Basfia succiniciproducens</name>
    <dbReference type="NCBI Taxonomy" id="653940"/>
    <lineage>
        <taxon>Bacteria</taxon>
        <taxon>Pseudomonadati</taxon>
        <taxon>Pseudomonadota</taxon>
        <taxon>Gammaproteobacteria</taxon>
        <taxon>Pasteurellales</taxon>
        <taxon>Pasteurellaceae</taxon>
        <taxon>Basfia</taxon>
    </lineage>
</organism>
<keyword evidence="4" id="KW-0238">DNA-binding</keyword>
<dbReference type="EMBL" id="FMUQ01000013">
    <property type="protein sequence ID" value="SCY15404.1"/>
    <property type="molecule type" value="Genomic_DNA"/>
</dbReference>
<dbReference type="Gene3D" id="2.60.120.10">
    <property type="entry name" value="Jelly Rolls"/>
    <property type="match status" value="1"/>
</dbReference>
<dbReference type="InterPro" id="IPR047220">
    <property type="entry name" value="RhaR_RhaS-like_N"/>
</dbReference>
<keyword evidence="9" id="KW-1185">Reference proteome</keyword>
<dbReference type="PANTHER" id="PTHR43280">
    <property type="entry name" value="ARAC-FAMILY TRANSCRIPTIONAL REGULATOR"/>
    <property type="match status" value="1"/>
</dbReference>
<dbReference type="SUPFAM" id="SSF46689">
    <property type="entry name" value="Homeodomain-like"/>
    <property type="match status" value="1"/>
</dbReference>
<reference evidence="8 9" key="1">
    <citation type="submission" date="2016-10" db="EMBL/GenBank/DDBJ databases">
        <authorList>
            <person name="Varghese N."/>
            <person name="Submissions S."/>
        </authorList>
    </citation>
    <scope>NUCLEOTIDE SEQUENCE [LARGE SCALE GENOMIC DNA]</scope>
    <source>
        <strain evidence="8 9">DSM 22022</strain>
    </source>
</reference>
<dbReference type="InterPro" id="IPR003313">
    <property type="entry name" value="AraC-bd"/>
</dbReference>
<dbReference type="InterPro" id="IPR014710">
    <property type="entry name" value="RmlC-like_jellyroll"/>
</dbReference>
<evidence type="ECO:0000256" key="4">
    <source>
        <dbReference type="ARBA" id="ARBA00023125"/>
    </source>
</evidence>
<evidence type="ECO:0000313" key="9">
    <source>
        <dbReference type="Proteomes" id="UP000199588"/>
    </source>
</evidence>
<protein>
    <submittedName>
        <fullName evidence="8">Transcriptional regulator, AraC family</fullName>
    </submittedName>
</protein>
<dbReference type="SUPFAM" id="SSF51182">
    <property type="entry name" value="RmlC-like cupins"/>
    <property type="match status" value="1"/>
</dbReference>
<dbReference type="InterPro" id="IPR018060">
    <property type="entry name" value="HTH_AraC"/>
</dbReference>
<evidence type="ECO:0000256" key="2">
    <source>
        <dbReference type="ARBA" id="ARBA00022737"/>
    </source>
</evidence>
<dbReference type="InterPro" id="IPR011051">
    <property type="entry name" value="RmlC_Cupin_sf"/>
</dbReference>
<keyword evidence="1" id="KW-0963">Cytoplasm</keyword>
<dbReference type="InterPro" id="IPR009057">
    <property type="entry name" value="Homeodomain-like_sf"/>
</dbReference>
<dbReference type="RefSeq" id="WP_090656026.1">
    <property type="nucleotide sequence ID" value="NZ_CP015031.1"/>
</dbReference>
<dbReference type="PROSITE" id="PS01124">
    <property type="entry name" value="HTH_ARAC_FAMILY_2"/>
    <property type="match status" value="1"/>
</dbReference>
<evidence type="ECO:0000256" key="1">
    <source>
        <dbReference type="ARBA" id="ARBA00022490"/>
    </source>
</evidence>